<evidence type="ECO:0000313" key="2">
    <source>
        <dbReference type="Proteomes" id="UP000243904"/>
    </source>
</evidence>
<dbReference type="Proteomes" id="UP000243904">
    <property type="component" value="Chromosome I"/>
</dbReference>
<name>A0A1H1UXL2_9BRAD</name>
<evidence type="ECO:0000313" key="1">
    <source>
        <dbReference type="EMBL" id="SDS77090.1"/>
    </source>
</evidence>
<proteinExistence type="predicted"/>
<organism evidence="1 2">
    <name type="scientific">Bradyrhizobium canariense</name>
    <dbReference type="NCBI Taxonomy" id="255045"/>
    <lineage>
        <taxon>Bacteria</taxon>
        <taxon>Pseudomonadati</taxon>
        <taxon>Pseudomonadota</taxon>
        <taxon>Alphaproteobacteria</taxon>
        <taxon>Hyphomicrobiales</taxon>
        <taxon>Nitrobacteraceae</taxon>
        <taxon>Bradyrhizobium</taxon>
    </lineage>
</organism>
<keyword evidence="2" id="KW-1185">Reference proteome</keyword>
<protein>
    <submittedName>
        <fullName evidence="1">Uncharacterized protein</fullName>
    </submittedName>
</protein>
<dbReference type="AlphaFoldDB" id="A0A1H1UXL2"/>
<reference evidence="2" key="1">
    <citation type="submission" date="2016-10" db="EMBL/GenBank/DDBJ databases">
        <authorList>
            <person name="Varghese N."/>
            <person name="Submissions S."/>
        </authorList>
    </citation>
    <scope>NUCLEOTIDE SEQUENCE [LARGE SCALE GENOMIC DNA]</scope>
    <source>
        <strain evidence="2">GAS369</strain>
    </source>
</reference>
<dbReference type="EMBL" id="LT629750">
    <property type="protein sequence ID" value="SDS77090.1"/>
    <property type="molecule type" value="Genomic_DNA"/>
</dbReference>
<accession>A0A1H1UXL2</accession>
<sequence length="153" mass="17107">MSYLGPIVVALLGWIAFNAIGKPLLRFFDLRTEVRRAMVLYESVCARWGEANVLASADKDATPTNFELLQEAERQYRDLAAQVRAFADTQSPTCIVLRWCGFDIRKASSGLLGLSNATAAYGKTRSFQMQAINEALKFSNRQRHDLGSSLREN</sequence>
<gene>
    <name evidence="1" type="ORF">SAMN05444158_3144</name>
</gene>